<evidence type="ECO:0000313" key="14">
    <source>
        <dbReference type="EMBL" id="CAJ1370344.1"/>
    </source>
</evidence>
<dbReference type="Pfam" id="PF00176">
    <property type="entry name" value="SNF2-rel_dom"/>
    <property type="match status" value="1"/>
</dbReference>
<dbReference type="GO" id="GO:0000812">
    <property type="term" value="C:Swr1 complex"/>
    <property type="evidence" value="ECO:0007669"/>
    <property type="project" value="TreeGrafter"/>
</dbReference>
<evidence type="ECO:0000313" key="15">
    <source>
        <dbReference type="Proteomes" id="UP001178507"/>
    </source>
</evidence>
<evidence type="ECO:0000256" key="4">
    <source>
        <dbReference type="ARBA" id="ARBA00022801"/>
    </source>
</evidence>
<keyword evidence="8" id="KW-0238">DNA-binding</keyword>
<dbReference type="CDD" id="cd18793">
    <property type="entry name" value="SF2_C_SNF"/>
    <property type="match status" value="1"/>
</dbReference>
<dbReference type="EMBL" id="CAUJNA010000010">
    <property type="protein sequence ID" value="CAJ1370344.1"/>
    <property type="molecule type" value="Genomic_DNA"/>
</dbReference>
<comment type="caution">
    <text evidence="14">The sequence shown here is derived from an EMBL/GenBank/DDBJ whole genome shotgun (WGS) entry which is preliminary data.</text>
</comment>
<evidence type="ECO:0000256" key="6">
    <source>
        <dbReference type="ARBA" id="ARBA00022840"/>
    </source>
</evidence>
<dbReference type="InterPro" id="IPR014001">
    <property type="entry name" value="Helicase_ATP-bd"/>
</dbReference>
<feature type="compositionally biased region" description="Low complexity" evidence="11">
    <location>
        <begin position="373"/>
        <end position="395"/>
    </location>
</feature>
<dbReference type="InterPro" id="IPR000330">
    <property type="entry name" value="SNF2_N"/>
</dbReference>
<dbReference type="FunFam" id="3.40.50.10810:FF:000005">
    <property type="entry name" value="Photoperiod-independent early flowering 1"/>
    <property type="match status" value="1"/>
</dbReference>
<feature type="compositionally biased region" description="Polar residues" evidence="11">
    <location>
        <begin position="112"/>
        <end position="122"/>
    </location>
</feature>
<dbReference type="SMART" id="SM00487">
    <property type="entry name" value="DEXDc"/>
    <property type="match status" value="1"/>
</dbReference>
<feature type="region of interest" description="Disordered" evidence="11">
    <location>
        <begin position="1"/>
        <end position="157"/>
    </location>
</feature>
<evidence type="ECO:0000256" key="2">
    <source>
        <dbReference type="ARBA" id="ARBA00009220"/>
    </source>
</evidence>
<dbReference type="InterPro" id="IPR049730">
    <property type="entry name" value="SNF2/RAD54-like_C"/>
</dbReference>
<feature type="domain" description="Helicase ATP-binding" evidence="12">
    <location>
        <begin position="452"/>
        <end position="617"/>
    </location>
</feature>
<keyword evidence="6" id="KW-0067">ATP-binding</keyword>
<dbReference type="PANTHER" id="PTHR45685">
    <property type="entry name" value="HELICASE SRCAP-RELATED"/>
    <property type="match status" value="1"/>
</dbReference>
<dbReference type="PROSITE" id="PS51192">
    <property type="entry name" value="HELICASE_ATP_BIND_1"/>
    <property type="match status" value="1"/>
</dbReference>
<keyword evidence="7" id="KW-0156">Chromatin regulator</keyword>
<sequence>MTRPSSMSPKLGHGESNAMASTRGCSGLRGSRTSQSSCAESRSLASGLPSRSASHVASHVSSLASDRSSCVALQSGRSLSARGAQSARGSQSAQGSQTARGSGGSERDAWLSMSSGQSTSACRSDDSSMPPRTPRSDQHGNGGQAQRLGGEGGRSYKQLFREAAGARSWGAKDSAEPRGVAMLYGSLGGYNERMPAAGALRRAAAAVLGPASKRRAAAKKAARQVQTLLVQRERLEAQRVAEERKSARLGAARVAKEVAKFWRGCCRAAQYFEVQQRHAAKTKQHFENIQALVSRSEAFSSEVTTQLLAEQELEELDSSSEGSEKEKAEELAKTEAPALDVSAPFAASASSASLASFATAAVPASSAPPAPSAPSATADASASAASALAPPEAESGQACQRLKKELETLSPELSTDNFDRRHLSQQITTQVPVLLLRHQIREYQHVGLHWLATLHDKQFNGILADEMGLGKTIMTIALLAHLAIEKQVWGPHLIVVPTSVLMNWVKEFKKWAPGLKVCAYFGDVEERRLKRRGWGNEDAFHVCVVSYSVALQDVQTLRRKRWYYLILDEAQHIKNFRSQKWQQLMRFNSARRLLLTGTPLQNHLTELWSLLHFLMPDMFHSFTDFKEFFSDPLQQALQEKRVDQEQDLVARLHKVLRPFMLRRLKCEVERQLPNKHEYVVRCPLSRRQQFLYEEFMQRRETQHVLKKGEYMGMMGILMQLRKVCNHPELFEPRCPATAFVMAPLEVSFPGAVLLALWRAVAGRRVGEENFCSLLLPLLSLWRLEISLPKQQHKDLPIAEVIELHMPAAKRRRTVVPTLPADRLGPLRRGISLKSQKFLDESCLDFLRREEQRKDERRDVAVAVDTLVWLAARDRPWHGESGHDLLSMTCPWCCECLEGELCRRGCAAPLAICRQRLRLRPRPFLWPEPARCGVADLGPKPSPVEEQITPWERRLWNLPRRRRRDWEVDGGALEALCTSIHSDLLQHFSQRLGVWGLLVPRVQVAPGGLLLQGNAITEVDPHIRLRPSLAAGQSAVWSRLQQSEASLRQMLQGALVRNSVAEALHGRLLCHLPEKHYLESDCGKLRKLAVMLQEFKRRKAKCIIFTQFIKMLDVLEAFVCNHRFTYLRLDGMVKVEMRQDLVDRFNEEDRIFLFICSTRAGGVGINLTSANVAAGICWSFSTILTGILPWTDRQRTAPTELARRGRCTSTGSSASTQWRRNIWRRQLQKRELDNVVVDQGEFTTERLESLHRGSGKVDGQDAADAAPQPIWTSAEVRSLLQNPDAATGSAVPTGPAPAPEAAPAANGQSGPKSTAELEQILQSVEDRDDAQMARMASVELQQAEQLLKGDFHTKPSNANAKAPQKLEWLSLPRLVRWGIHRVRLLQVEEALLQRAAAGRSTKRKMPHVA</sequence>
<dbReference type="SUPFAM" id="SSF52540">
    <property type="entry name" value="P-loop containing nucleoside triphosphate hydrolases"/>
    <property type="match status" value="2"/>
</dbReference>
<keyword evidence="4" id="KW-0378">Hydrolase</keyword>
<evidence type="ECO:0000256" key="9">
    <source>
        <dbReference type="ARBA" id="ARBA00023242"/>
    </source>
</evidence>
<proteinExistence type="inferred from homology"/>
<dbReference type="SMART" id="SM00490">
    <property type="entry name" value="HELICc"/>
    <property type="match status" value="1"/>
</dbReference>
<evidence type="ECO:0000256" key="10">
    <source>
        <dbReference type="SAM" id="Coils"/>
    </source>
</evidence>
<feature type="domain" description="Helicase C-terminal" evidence="13">
    <location>
        <begin position="1083"/>
        <end position="1247"/>
    </location>
</feature>
<keyword evidence="9" id="KW-0539">Nucleus</keyword>
<dbReference type="InterPro" id="IPR038718">
    <property type="entry name" value="SNF2-like_sf"/>
</dbReference>
<dbReference type="InterPro" id="IPR001650">
    <property type="entry name" value="Helicase_C-like"/>
</dbReference>
<evidence type="ECO:0000256" key="5">
    <source>
        <dbReference type="ARBA" id="ARBA00022806"/>
    </source>
</evidence>
<name>A0AA36HL40_9DINO</name>
<dbReference type="InterPro" id="IPR050520">
    <property type="entry name" value="INO80/SWR1_helicase"/>
</dbReference>
<feature type="compositionally biased region" description="Low complexity" evidence="11">
    <location>
        <begin position="75"/>
        <end position="100"/>
    </location>
</feature>
<dbReference type="GO" id="GO:0003677">
    <property type="term" value="F:DNA binding"/>
    <property type="evidence" value="ECO:0007669"/>
    <property type="project" value="UniProtKB-KW"/>
</dbReference>
<feature type="region of interest" description="Disordered" evidence="11">
    <location>
        <begin position="363"/>
        <end position="396"/>
    </location>
</feature>
<protein>
    <submittedName>
        <fullName evidence="14">Uncharacterized protein</fullName>
    </submittedName>
</protein>
<evidence type="ECO:0000256" key="3">
    <source>
        <dbReference type="ARBA" id="ARBA00022741"/>
    </source>
</evidence>
<organism evidence="14 15">
    <name type="scientific">Effrenium voratum</name>
    <dbReference type="NCBI Taxonomy" id="2562239"/>
    <lineage>
        <taxon>Eukaryota</taxon>
        <taxon>Sar</taxon>
        <taxon>Alveolata</taxon>
        <taxon>Dinophyceae</taxon>
        <taxon>Suessiales</taxon>
        <taxon>Symbiodiniaceae</taxon>
        <taxon>Effrenium</taxon>
    </lineage>
</organism>
<feature type="compositionally biased region" description="Low complexity" evidence="11">
    <location>
        <begin position="50"/>
        <end position="65"/>
    </location>
</feature>
<dbReference type="Gene3D" id="3.40.50.300">
    <property type="entry name" value="P-loop containing nucleotide triphosphate hydrolases"/>
    <property type="match status" value="1"/>
</dbReference>
<evidence type="ECO:0000256" key="8">
    <source>
        <dbReference type="ARBA" id="ARBA00023125"/>
    </source>
</evidence>
<dbReference type="Proteomes" id="UP001178507">
    <property type="component" value="Unassembled WGS sequence"/>
</dbReference>
<comment type="similarity">
    <text evidence="2">Belongs to the SNF2/RAD54 helicase family. SWR1 subfamily.</text>
</comment>
<comment type="subcellular location">
    <subcellularLocation>
        <location evidence="1">Nucleus</location>
    </subcellularLocation>
</comment>
<dbReference type="GO" id="GO:0016887">
    <property type="term" value="F:ATP hydrolysis activity"/>
    <property type="evidence" value="ECO:0007669"/>
    <property type="project" value="TreeGrafter"/>
</dbReference>
<evidence type="ECO:0000256" key="1">
    <source>
        <dbReference type="ARBA" id="ARBA00004123"/>
    </source>
</evidence>
<dbReference type="InterPro" id="IPR027417">
    <property type="entry name" value="P-loop_NTPase"/>
</dbReference>
<evidence type="ECO:0000259" key="13">
    <source>
        <dbReference type="PROSITE" id="PS51194"/>
    </source>
</evidence>
<dbReference type="GO" id="GO:0005524">
    <property type="term" value="F:ATP binding"/>
    <property type="evidence" value="ECO:0007669"/>
    <property type="project" value="UniProtKB-KW"/>
</dbReference>
<feature type="region of interest" description="Disordered" evidence="11">
    <location>
        <begin position="313"/>
        <end position="335"/>
    </location>
</feature>
<dbReference type="GO" id="GO:0042393">
    <property type="term" value="F:histone binding"/>
    <property type="evidence" value="ECO:0007669"/>
    <property type="project" value="TreeGrafter"/>
</dbReference>
<feature type="compositionally biased region" description="Polar residues" evidence="11">
    <location>
        <begin position="31"/>
        <end position="44"/>
    </location>
</feature>
<keyword evidence="15" id="KW-1185">Reference proteome</keyword>
<evidence type="ECO:0000256" key="11">
    <source>
        <dbReference type="SAM" id="MobiDB-lite"/>
    </source>
</evidence>
<evidence type="ECO:0000256" key="7">
    <source>
        <dbReference type="ARBA" id="ARBA00022853"/>
    </source>
</evidence>
<dbReference type="Pfam" id="PF00271">
    <property type="entry name" value="Helicase_C"/>
    <property type="match status" value="1"/>
</dbReference>
<keyword evidence="3" id="KW-0547">Nucleotide-binding</keyword>
<dbReference type="GO" id="GO:0006338">
    <property type="term" value="P:chromatin remodeling"/>
    <property type="evidence" value="ECO:0007669"/>
    <property type="project" value="TreeGrafter"/>
</dbReference>
<feature type="compositionally biased region" description="Basic and acidic residues" evidence="11">
    <location>
        <begin position="322"/>
        <end position="333"/>
    </location>
</feature>
<dbReference type="PANTHER" id="PTHR45685:SF1">
    <property type="entry name" value="HELICASE SRCAP"/>
    <property type="match status" value="1"/>
</dbReference>
<feature type="coiled-coil region" evidence="10">
    <location>
        <begin position="218"/>
        <end position="245"/>
    </location>
</feature>
<keyword evidence="5" id="KW-0347">Helicase</keyword>
<dbReference type="GO" id="GO:0004386">
    <property type="term" value="F:helicase activity"/>
    <property type="evidence" value="ECO:0007669"/>
    <property type="project" value="UniProtKB-KW"/>
</dbReference>
<dbReference type="Gene3D" id="1.20.120.850">
    <property type="entry name" value="SWI2/SNF2 ATPases, N-terminal domain"/>
    <property type="match status" value="1"/>
</dbReference>
<gene>
    <name evidence="14" type="ORF">EVOR1521_LOCUS931</name>
</gene>
<evidence type="ECO:0000259" key="12">
    <source>
        <dbReference type="PROSITE" id="PS51192"/>
    </source>
</evidence>
<reference evidence="14" key="1">
    <citation type="submission" date="2023-08" db="EMBL/GenBank/DDBJ databases">
        <authorList>
            <person name="Chen Y."/>
            <person name="Shah S."/>
            <person name="Dougan E. K."/>
            <person name="Thang M."/>
            <person name="Chan C."/>
        </authorList>
    </citation>
    <scope>NUCLEOTIDE SEQUENCE</scope>
</reference>
<keyword evidence="10" id="KW-0175">Coiled coil</keyword>
<feature type="region of interest" description="Disordered" evidence="11">
    <location>
        <begin position="1283"/>
        <end position="1313"/>
    </location>
</feature>
<dbReference type="Gene3D" id="3.40.50.10810">
    <property type="entry name" value="Tandem AAA-ATPase domain"/>
    <property type="match status" value="1"/>
</dbReference>
<dbReference type="PROSITE" id="PS51194">
    <property type="entry name" value="HELICASE_CTER"/>
    <property type="match status" value="1"/>
</dbReference>
<accession>A0AA36HL40</accession>